<dbReference type="EMBL" id="QRYC01000002">
    <property type="protein sequence ID" value="RGU58589.1"/>
    <property type="molecule type" value="Genomic_DNA"/>
</dbReference>
<evidence type="ECO:0000313" key="3">
    <source>
        <dbReference type="Proteomes" id="UP000283426"/>
    </source>
</evidence>
<sequence length="188" mass="21824">MNKVDIKLINAFLERDRQNIKADLESYKDLYCAATSYNSSNIKHGHQRRINPNILKEFAQKVLEKETELENAKSFDDIYTIIKSCKIYKIGRLAIYDTAIRIAYLKGLEPTEVYLQQGASWGAHKLCIHGKSVNRDKFDDLGLKDFKIHEIECFLCIYHKCFDCLYIDSCPYIVTPTLFPTKKGICKR</sequence>
<comment type="caution">
    <text evidence="1">The sequence shown here is derived from an EMBL/GenBank/DDBJ whole genome shotgun (WGS) entry which is preliminary data.</text>
</comment>
<gene>
    <name evidence="2" type="ORF">DWW24_19465</name>
    <name evidence="1" type="ORF">DWW57_02445</name>
</gene>
<evidence type="ECO:0000313" key="1">
    <source>
        <dbReference type="EMBL" id="RGU58589.1"/>
    </source>
</evidence>
<dbReference type="GeneID" id="61273321"/>
<accession>A0A1Y3YSF3</accession>
<name>A0A1Y3YSF3_9BACT</name>
<dbReference type="RefSeq" id="WP_013610420.1">
    <property type="nucleotide sequence ID" value="NZ_CABJFF010000004.1"/>
</dbReference>
<dbReference type="Proteomes" id="UP000283426">
    <property type="component" value="Unassembled WGS sequence"/>
</dbReference>
<evidence type="ECO:0000313" key="2">
    <source>
        <dbReference type="EMBL" id="RGV18615.1"/>
    </source>
</evidence>
<protein>
    <submittedName>
        <fullName evidence="1">Uncharacterized protein</fullName>
    </submittedName>
</protein>
<organism evidence="1 4">
    <name type="scientific">Odoribacter splanchnicus</name>
    <dbReference type="NCBI Taxonomy" id="28118"/>
    <lineage>
        <taxon>Bacteria</taxon>
        <taxon>Pseudomonadati</taxon>
        <taxon>Bacteroidota</taxon>
        <taxon>Bacteroidia</taxon>
        <taxon>Bacteroidales</taxon>
        <taxon>Odoribacteraceae</taxon>
        <taxon>Odoribacter</taxon>
    </lineage>
</organism>
<dbReference type="AlphaFoldDB" id="A0A1Y3YSF3"/>
<dbReference type="EMBL" id="QRYW01000056">
    <property type="protein sequence ID" value="RGV18615.1"/>
    <property type="molecule type" value="Genomic_DNA"/>
</dbReference>
<dbReference type="Proteomes" id="UP000284243">
    <property type="component" value="Unassembled WGS sequence"/>
</dbReference>
<reference evidence="3 4" key="1">
    <citation type="submission" date="2018-08" db="EMBL/GenBank/DDBJ databases">
        <title>A genome reference for cultivated species of the human gut microbiota.</title>
        <authorList>
            <person name="Zou Y."/>
            <person name="Xue W."/>
            <person name="Luo G."/>
        </authorList>
    </citation>
    <scope>NUCLEOTIDE SEQUENCE [LARGE SCALE GENOMIC DNA]</scope>
    <source>
        <strain evidence="2 3">AF14-6AC</strain>
        <strain evidence="1 4">AF16-14</strain>
    </source>
</reference>
<evidence type="ECO:0000313" key="4">
    <source>
        <dbReference type="Proteomes" id="UP000284243"/>
    </source>
</evidence>
<proteinExistence type="predicted"/>